<feature type="transmembrane region" description="Helical" evidence="1">
    <location>
        <begin position="5"/>
        <end position="22"/>
    </location>
</feature>
<dbReference type="Proteomes" id="UP001207626">
    <property type="component" value="Unassembled WGS sequence"/>
</dbReference>
<reference evidence="2 3" key="1">
    <citation type="submission" date="2022-05" db="EMBL/GenBank/DDBJ databases">
        <title>Genome Sequencing of Bee-Associated Microbes.</title>
        <authorList>
            <person name="Dunlap C."/>
        </authorList>
    </citation>
    <scope>NUCLEOTIDE SEQUENCE [LARGE SCALE GENOMIC DNA]</scope>
    <source>
        <strain evidence="2 3">NRRL NRS-1438</strain>
    </source>
</reference>
<feature type="transmembrane region" description="Helical" evidence="1">
    <location>
        <begin position="128"/>
        <end position="146"/>
    </location>
</feature>
<sequence length="448" mass="50422">MNKSAFIYGIMNTTIFIPYFIFISMGDHYSSLLGGWLPLLLFYSFKYTGTYMLNIFGTRIQSRELLLRLLLLSVIACGSGFLAPLSPYWLELSAVLMGLSSSLLLPLYTTIRYHERYYRHQYMSTKHYIWAFFYVILMMGLLIITFRSLYPNVAFLIFGAALLICFLGLRELPHYEVEVKMGSSFNKYSFFAFVSLSVLLFAAKGIRQTSYLSFAELILIGVAITVAILAIMLRKHQVMLKLSADIRYFAFMHGMTMNFYILYGTFCALSQYGKSFLMYGVYAPYFFGNILSLLLGGIVFRKINSHYLLPLLVAGCIAGLLLSLFKAALPIGGVMVGLCTSRLGILLNRWSYGFSSSQKDSGILTRSRWSMLGSAVGQISLVTFLIVIGLMCHLPVHDTILDLSGRELLYNQGLGNTLRAAAIIMVSCIILLYGYGFCKYKNCRLPGT</sequence>
<feature type="transmembrane region" description="Helical" evidence="1">
    <location>
        <begin position="307"/>
        <end position="325"/>
    </location>
</feature>
<organism evidence="2 3">
    <name type="scientific">Paenibacillus apiarius</name>
    <dbReference type="NCBI Taxonomy" id="46240"/>
    <lineage>
        <taxon>Bacteria</taxon>
        <taxon>Bacillati</taxon>
        <taxon>Bacillota</taxon>
        <taxon>Bacilli</taxon>
        <taxon>Bacillales</taxon>
        <taxon>Paenibacillaceae</taxon>
        <taxon>Paenibacillus</taxon>
    </lineage>
</organism>
<feature type="transmembrane region" description="Helical" evidence="1">
    <location>
        <begin position="65"/>
        <end position="82"/>
    </location>
</feature>
<evidence type="ECO:0000256" key="1">
    <source>
        <dbReference type="SAM" id="Phobius"/>
    </source>
</evidence>
<keyword evidence="1" id="KW-1133">Transmembrane helix</keyword>
<feature type="transmembrane region" description="Helical" evidence="1">
    <location>
        <begin position="190"/>
        <end position="206"/>
    </location>
</feature>
<accession>A0ABT4E0R5</accession>
<feature type="transmembrane region" description="Helical" evidence="1">
    <location>
        <begin position="416"/>
        <end position="435"/>
    </location>
</feature>
<proteinExistence type="predicted"/>
<feature type="transmembrane region" description="Helical" evidence="1">
    <location>
        <begin position="212"/>
        <end position="233"/>
    </location>
</feature>
<feature type="transmembrane region" description="Helical" evidence="1">
    <location>
        <begin position="88"/>
        <end position="108"/>
    </location>
</feature>
<evidence type="ECO:0000313" key="3">
    <source>
        <dbReference type="Proteomes" id="UP001207626"/>
    </source>
</evidence>
<dbReference type="EMBL" id="JAMDLW010000061">
    <property type="protein sequence ID" value="MCY9523197.1"/>
    <property type="molecule type" value="Genomic_DNA"/>
</dbReference>
<feature type="transmembrane region" description="Helical" evidence="1">
    <location>
        <begin position="371"/>
        <end position="396"/>
    </location>
</feature>
<feature type="transmembrane region" description="Helical" evidence="1">
    <location>
        <begin position="245"/>
        <end position="264"/>
    </location>
</feature>
<keyword evidence="3" id="KW-1185">Reference proteome</keyword>
<evidence type="ECO:0000313" key="2">
    <source>
        <dbReference type="EMBL" id="MCY9523197.1"/>
    </source>
</evidence>
<feature type="transmembrane region" description="Helical" evidence="1">
    <location>
        <begin position="276"/>
        <end position="300"/>
    </location>
</feature>
<name>A0ABT4E0R5_9BACL</name>
<keyword evidence="1" id="KW-0472">Membrane</keyword>
<protein>
    <submittedName>
        <fullName evidence="2">Uncharacterized protein</fullName>
    </submittedName>
</protein>
<keyword evidence="1" id="KW-0812">Transmembrane</keyword>
<comment type="caution">
    <text evidence="2">The sequence shown here is derived from an EMBL/GenBank/DDBJ whole genome shotgun (WGS) entry which is preliminary data.</text>
</comment>
<gene>
    <name evidence="2" type="ORF">M5X09_26710</name>
</gene>
<feature type="transmembrane region" description="Helical" evidence="1">
    <location>
        <begin position="152"/>
        <end position="169"/>
    </location>
</feature>
<feature type="transmembrane region" description="Helical" evidence="1">
    <location>
        <begin position="331"/>
        <end position="350"/>
    </location>
</feature>
<dbReference type="RefSeq" id="WP_087435320.1">
    <property type="nucleotide sequence ID" value="NZ_JAMDLV010000050.1"/>
</dbReference>